<dbReference type="Proteomes" id="UP001066276">
    <property type="component" value="Chromosome 9"/>
</dbReference>
<evidence type="ECO:0000313" key="3">
    <source>
        <dbReference type="Proteomes" id="UP001066276"/>
    </source>
</evidence>
<proteinExistence type="predicted"/>
<organism evidence="2 3">
    <name type="scientific">Pleurodeles waltl</name>
    <name type="common">Iberian ribbed newt</name>
    <dbReference type="NCBI Taxonomy" id="8319"/>
    <lineage>
        <taxon>Eukaryota</taxon>
        <taxon>Metazoa</taxon>
        <taxon>Chordata</taxon>
        <taxon>Craniata</taxon>
        <taxon>Vertebrata</taxon>
        <taxon>Euteleostomi</taxon>
        <taxon>Amphibia</taxon>
        <taxon>Batrachia</taxon>
        <taxon>Caudata</taxon>
        <taxon>Salamandroidea</taxon>
        <taxon>Salamandridae</taxon>
        <taxon>Pleurodelinae</taxon>
        <taxon>Pleurodeles</taxon>
    </lineage>
</organism>
<dbReference type="EMBL" id="JANPWB010000013">
    <property type="protein sequence ID" value="KAJ1106097.1"/>
    <property type="molecule type" value="Genomic_DNA"/>
</dbReference>
<evidence type="ECO:0000256" key="1">
    <source>
        <dbReference type="SAM" id="MobiDB-lite"/>
    </source>
</evidence>
<accession>A0AAV7MUS1</accession>
<sequence length="157" mass="17472">MVNISRDYLAPDVGFAQRASVGPTSSAELIVQIAASVLKDHEYDTFFSLEGAGSLPRLFIDTLEIAESESSHSLESEHTNNLKPSGKRKRQSNNLNEDSQTQKTLSIIHPRSTEWIPYADVAHYVQDRIRKGLERMPGQVVGHTWSCYKDPRTGGTS</sequence>
<feature type="compositionally biased region" description="Basic and acidic residues" evidence="1">
    <location>
        <begin position="69"/>
        <end position="80"/>
    </location>
</feature>
<gene>
    <name evidence="2" type="ORF">NDU88_003500</name>
</gene>
<reference evidence="2" key="1">
    <citation type="journal article" date="2022" name="bioRxiv">
        <title>Sequencing and chromosome-scale assembly of the giantPleurodeles waltlgenome.</title>
        <authorList>
            <person name="Brown T."/>
            <person name="Elewa A."/>
            <person name="Iarovenko S."/>
            <person name="Subramanian E."/>
            <person name="Araus A.J."/>
            <person name="Petzold A."/>
            <person name="Susuki M."/>
            <person name="Suzuki K.-i.T."/>
            <person name="Hayashi T."/>
            <person name="Toyoda A."/>
            <person name="Oliveira C."/>
            <person name="Osipova E."/>
            <person name="Leigh N.D."/>
            <person name="Simon A."/>
            <person name="Yun M.H."/>
        </authorList>
    </citation>
    <scope>NUCLEOTIDE SEQUENCE</scope>
    <source>
        <strain evidence="2">20211129_DDA</strain>
        <tissue evidence="2">Liver</tissue>
    </source>
</reference>
<dbReference type="AlphaFoldDB" id="A0AAV7MUS1"/>
<name>A0AAV7MUS1_PLEWA</name>
<comment type="caution">
    <text evidence="2">The sequence shown here is derived from an EMBL/GenBank/DDBJ whole genome shotgun (WGS) entry which is preliminary data.</text>
</comment>
<keyword evidence="3" id="KW-1185">Reference proteome</keyword>
<evidence type="ECO:0000313" key="2">
    <source>
        <dbReference type="EMBL" id="KAJ1106097.1"/>
    </source>
</evidence>
<protein>
    <submittedName>
        <fullName evidence="2">Uncharacterized protein</fullName>
    </submittedName>
</protein>
<feature type="compositionally biased region" description="Polar residues" evidence="1">
    <location>
        <begin position="92"/>
        <end position="105"/>
    </location>
</feature>
<feature type="region of interest" description="Disordered" evidence="1">
    <location>
        <begin position="68"/>
        <end position="106"/>
    </location>
</feature>